<dbReference type="Proteomes" id="UP001369815">
    <property type="component" value="Unassembled WGS sequence"/>
</dbReference>
<organism evidence="2 3">
    <name type="scientific">Daldinia eschscholtzii</name>
    <dbReference type="NCBI Taxonomy" id="292717"/>
    <lineage>
        <taxon>Eukaryota</taxon>
        <taxon>Fungi</taxon>
        <taxon>Dikarya</taxon>
        <taxon>Ascomycota</taxon>
        <taxon>Pezizomycotina</taxon>
        <taxon>Sordariomycetes</taxon>
        <taxon>Xylariomycetidae</taxon>
        <taxon>Xylariales</taxon>
        <taxon>Hypoxylaceae</taxon>
        <taxon>Daldinia</taxon>
    </lineage>
</organism>
<feature type="region of interest" description="Disordered" evidence="1">
    <location>
        <begin position="87"/>
        <end position="109"/>
    </location>
</feature>
<sequence>MLSPSDSDVNSNSALPTRVSLRSRKDWFTWFTHLRCLSDSHWELVDPDGPEFDYRTIDYPKFPDRDFLREKLIAKRNEEYIQRLTQWSNTPNVSRPKTPPAAPGELTTGDESEWYRSERIFWEVECTWASVNRRHYDRIKRWIFDSVPGSVLQPAINKAVSEGNCSAQNLVRKLKQLYAPSPSVMKAMEREVEAEWEEARRRHLREDVEETAIYLQIEREGSEGGDRRYIR</sequence>
<accession>A0AAX6MFE2</accession>
<name>A0AAX6MFE2_9PEZI</name>
<evidence type="ECO:0000256" key="1">
    <source>
        <dbReference type="SAM" id="MobiDB-lite"/>
    </source>
</evidence>
<gene>
    <name evidence="2" type="ORF">Daesc_007745</name>
</gene>
<protein>
    <submittedName>
        <fullName evidence="2">Uncharacterized protein</fullName>
    </submittedName>
</protein>
<dbReference type="EMBL" id="JBANMG010000007">
    <property type="protein sequence ID" value="KAK6951214.1"/>
    <property type="molecule type" value="Genomic_DNA"/>
</dbReference>
<comment type="caution">
    <text evidence="2">The sequence shown here is derived from an EMBL/GenBank/DDBJ whole genome shotgun (WGS) entry which is preliminary data.</text>
</comment>
<dbReference type="AlphaFoldDB" id="A0AAX6MFE2"/>
<proteinExistence type="predicted"/>
<keyword evidence="3" id="KW-1185">Reference proteome</keyword>
<evidence type="ECO:0000313" key="3">
    <source>
        <dbReference type="Proteomes" id="UP001369815"/>
    </source>
</evidence>
<reference evidence="2 3" key="1">
    <citation type="journal article" date="2024" name="Front Chem Biol">
        <title>Unveiling the potential of Daldinia eschscholtzii MFLUCC 19-0629 through bioactivity and bioinformatics studies for enhanced sustainable agriculture production.</title>
        <authorList>
            <person name="Brooks S."/>
            <person name="Weaver J.A."/>
            <person name="Klomchit A."/>
            <person name="Alharthi S.A."/>
            <person name="Onlamun T."/>
            <person name="Nurani R."/>
            <person name="Vong T.K."/>
            <person name="Alberti F."/>
            <person name="Greco C."/>
        </authorList>
    </citation>
    <scope>NUCLEOTIDE SEQUENCE [LARGE SCALE GENOMIC DNA]</scope>
    <source>
        <strain evidence="2">MFLUCC 19-0629</strain>
    </source>
</reference>
<evidence type="ECO:0000313" key="2">
    <source>
        <dbReference type="EMBL" id="KAK6951214.1"/>
    </source>
</evidence>